<dbReference type="Proteomes" id="UP000832041">
    <property type="component" value="Chromosome"/>
</dbReference>
<evidence type="ECO:0000256" key="1">
    <source>
        <dbReference type="SAM" id="MobiDB-lite"/>
    </source>
</evidence>
<sequence>MNNESIQRLREPAAWALLGAVAAILLGALIYVFGGSSFGDDTSTRFAGIGTTVVGPGTVALILAAVALVLTGPNRSPRTFGIVMMAMIELGIGALFGVISLIMGFVAYGDYSLANAFQHFFTIGAYLTVVVFAGLFLIRVFGDPNLVPRSAAPAYPATGAQPAFGQQQPGYVTGAQPGATQTGTWQQGADAYAQAGTAQGEAQQAASGYDQSAYAQQYQQGYDQQQAAAGYSQTGGQQAASGYDQSAYGQQYQQGYDQQQAAYSQSGGQQAASGYDQSAYGQQYQQGYDQQQAAYSQSGGQQAASAYDQSAYGQQYQQGYDQQQAAYSQSGGQQAASGYDQSAYGQQYQQGYDQQQAAYSQSGGQQAASGYDQSAYGQQYQQAGYTAGDSEATLVQPAVSDSSGGSYAAGEDARSEERAAQEAIQHGWSQPATGVADSQSGGNQPYADPGQYGTGGYAAPSSPSGGYPADQQRSGTETGDPWSGQYRDDNRS</sequence>
<evidence type="ECO:0000313" key="3">
    <source>
        <dbReference type="EMBL" id="UPT21729.1"/>
    </source>
</evidence>
<keyword evidence="2" id="KW-1133">Transmembrane helix</keyword>
<protein>
    <submittedName>
        <fullName evidence="3">Uncharacterized protein</fullName>
    </submittedName>
</protein>
<feature type="compositionally biased region" description="Low complexity" evidence="1">
    <location>
        <begin position="457"/>
        <end position="469"/>
    </location>
</feature>
<feature type="transmembrane region" description="Helical" evidence="2">
    <location>
        <begin position="12"/>
        <end position="34"/>
    </location>
</feature>
<proteinExistence type="predicted"/>
<feature type="transmembrane region" description="Helical" evidence="2">
    <location>
        <begin position="120"/>
        <end position="141"/>
    </location>
</feature>
<feature type="transmembrane region" description="Helical" evidence="2">
    <location>
        <begin position="82"/>
        <end position="108"/>
    </location>
</feature>
<evidence type="ECO:0000313" key="4">
    <source>
        <dbReference type="Proteomes" id="UP000832041"/>
    </source>
</evidence>
<organism evidence="3 4">
    <name type="scientific">Thermobifida alba</name>
    <name type="common">Thermomonospora alba</name>
    <dbReference type="NCBI Taxonomy" id="53522"/>
    <lineage>
        <taxon>Bacteria</taxon>
        <taxon>Bacillati</taxon>
        <taxon>Actinomycetota</taxon>
        <taxon>Actinomycetes</taxon>
        <taxon>Streptosporangiales</taxon>
        <taxon>Nocardiopsidaceae</taxon>
        <taxon>Thermobifida</taxon>
    </lineage>
</organism>
<dbReference type="RefSeq" id="WP_248593974.1">
    <property type="nucleotide sequence ID" value="NZ_BAABEB010000004.1"/>
</dbReference>
<keyword evidence="4" id="KW-1185">Reference proteome</keyword>
<keyword evidence="2" id="KW-0812">Transmembrane</keyword>
<keyword evidence="2" id="KW-0472">Membrane</keyword>
<accession>A0ABY4L300</accession>
<evidence type="ECO:0000256" key="2">
    <source>
        <dbReference type="SAM" id="Phobius"/>
    </source>
</evidence>
<reference evidence="3 4" key="1">
    <citation type="submission" date="2020-04" db="EMBL/GenBank/DDBJ databases">
        <title>Thermobifida alba genome sequencing and assembly.</title>
        <authorList>
            <person name="Luzics S."/>
            <person name="Horvath B."/>
            <person name="Nagy I."/>
            <person name="Toth A."/>
            <person name="Nagy I."/>
            <person name="Kukolya J."/>
        </authorList>
    </citation>
    <scope>NUCLEOTIDE SEQUENCE [LARGE SCALE GENOMIC DNA]</scope>
    <source>
        <strain evidence="3 4">DSM 43795</strain>
    </source>
</reference>
<feature type="compositionally biased region" description="Polar residues" evidence="1">
    <location>
        <begin position="427"/>
        <end position="443"/>
    </location>
</feature>
<feature type="compositionally biased region" description="Basic and acidic residues" evidence="1">
    <location>
        <begin position="411"/>
        <end position="420"/>
    </location>
</feature>
<feature type="transmembrane region" description="Helical" evidence="2">
    <location>
        <begin position="46"/>
        <end position="70"/>
    </location>
</feature>
<feature type="region of interest" description="Disordered" evidence="1">
    <location>
        <begin position="397"/>
        <end position="492"/>
    </location>
</feature>
<gene>
    <name evidence="3" type="ORF">FOF52_12860</name>
</gene>
<name>A0ABY4L300_THEAE</name>
<dbReference type="EMBL" id="CP051627">
    <property type="protein sequence ID" value="UPT21729.1"/>
    <property type="molecule type" value="Genomic_DNA"/>
</dbReference>